<keyword evidence="3" id="KW-0274">FAD</keyword>
<dbReference type="EMBL" id="NJES01000381">
    <property type="protein sequence ID" value="PHH72942.1"/>
    <property type="molecule type" value="Genomic_DNA"/>
</dbReference>
<evidence type="ECO:0000313" key="7">
    <source>
        <dbReference type="Proteomes" id="UP000226431"/>
    </source>
</evidence>
<keyword evidence="7" id="KW-1185">Reference proteome</keyword>
<reference evidence="6 7" key="1">
    <citation type="submission" date="2017-06" db="EMBL/GenBank/DDBJ databases">
        <title>Ant-infecting Ophiocordyceps genomes reveal a high diversity of potential behavioral manipulation genes and a possible major role for enterotoxins.</title>
        <authorList>
            <person name="De Bekker C."/>
            <person name="Evans H.C."/>
            <person name="Brachmann A."/>
            <person name="Hughes D.P."/>
        </authorList>
    </citation>
    <scope>NUCLEOTIDE SEQUENCE [LARGE SCALE GENOMIC DNA]</scope>
    <source>
        <strain evidence="6 7">Map16</strain>
    </source>
</reference>
<dbReference type="GO" id="GO:0071949">
    <property type="term" value="F:FAD binding"/>
    <property type="evidence" value="ECO:0007669"/>
    <property type="project" value="InterPro"/>
</dbReference>
<gene>
    <name evidence="6" type="ORF">CDD80_4166</name>
</gene>
<accession>A0A2C5Z003</accession>
<proteinExistence type="inferred from homology"/>
<dbReference type="InterPro" id="IPR050816">
    <property type="entry name" value="Flavin-dep_Halogenase_NPB"/>
</dbReference>
<comment type="similarity">
    <text evidence="1">Belongs to the flavin-dependent halogenase family.</text>
</comment>
<evidence type="ECO:0000313" key="6">
    <source>
        <dbReference type="EMBL" id="PHH72942.1"/>
    </source>
</evidence>
<evidence type="ECO:0000256" key="1">
    <source>
        <dbReference type="ARBA" id="ARBA00005706"/>
    </source>
</evidence>
<keyword evidence="4" id="KW-0560">Oxidoreductase</keyword>
<dbReference type="OrthoDB" id="3340390at2759"/>
<evidence type="ECO:0000256" key="3">
    <source>
        <dbReference type="ARBA" id="ARBA00022827"/>
    </source>
</evidence>
<keyword evidence="2" id="KW-0285">Flavoprotein</keyword>
<dbReference type="STRING" id="2004952.A0A2C5Z003"/>
<evidence type="ECO:0000256" key="2">
    <source>
        <dbReference type="ARBA" id="ARBA00022630"/>
    </source>
</evidence>
<protein>
    <recommendedName>
        <fullName evidence="5">FAD-binding domain-containing protein</fullName>
    </recommendedName>
</protein>
<dbReference type="InterPro" id="IPR002938">
    <property type="entry name" value="FAD-bd"/>
</dbReference>
<dbReference type="PANTHER" id="PTHR43747">
    <property type="entry name" value="FAD-BINDING PROTEIN"/>
    <property type="match status" value="1"/>
</dbReference>
<dbReference type="InterPro" id="IPR036188">
    <property type="entry name" value="FAD/NAD-bd_sf"/>
</dbReference>
<dbReference type="GO" id="GO:0016491">
    <property type="term" value="F:oxidoreductase activity"/>
    <property type="evidence" value="ECO:0007669"/>
    <property type="project" value="UniProtKB-KW"/>
</dbReference>
<sequence>MAIPENCTVLVIGGGPAGSFAATALARESIDVCLLEMQKFPRFVESFSRTSMIPSMRHFLKFIDLEDAFNSKGFVKKNGGAFRIHPSQPDAHLNFLAGGGPESYTWNIIRSEADDMLFKHAITSGVHAFDDTKVNSIHFQDADSGLGRPVSASWTRGDGSSGIVRFQYLVDASGRDGMVSKRHLNNRKFKDNLKNVATWGYWTGSETYGTPGTVSENMPYFETLQDASGWCWHIPLHDDTHSVGIVLNQDLATDKKKQLASPRPRDFYLSCLELVPQTKKLLAKAELVGDIKSASDWSYSASSYAFPYGRIAGDAGCFIDPYFSSGVHLAIMGGLSAAITISASIRGDCSEETAASWHTKKIAESYNRFFIVVSYMSKLMFSKDKPDIQGGCNESLQNVFEILRPVLQGTTDANAAGNLSLVEMFKMSKFILVALTGASSEQVDTLVQKLEDLDGENEIDSTVVEAVKQFQESLSIEESHVLDLLQNMRGYLDDHYSIDSFTLSPIEGLVTNMERGKLGLISADKRKLELFPTGIMSDKLPFEPPAQQV</sequence>
<dbReference type="PRINTS" id="PR00420">
    <property type="entry name" value="RNGMNOXGNASE"/>
</dbReference>
<dbReference type="SUPFAM" id="SSF51905">
    <property type="entry name" value="FAD/NAD(P)-binding domain"/>
    <property type="match status" value="1"/>
</dbReference>
<evidence type="ECO:0000259" key="5">
    <source>
        <dbReference type="Pfam" id="PF01494"/>
    </source>
</evidence>
<evidence type="ECO:0000256" key="4">
    <source>
        <dbReference type="ARBA" id="ARBA00023002"/>
    </source>
</evidence>
<organism evidence="6 7">
    <name type="scientific">Ophiocordyceps camponoti-rufipedis</name>
    <dbReference type="NCBI Taxonomy" id="2004952"/>
    <lineage>
        <taxon>Eukaryota</taxon>
        <taxon>Fungi</taxon>
        <taxon>Dikarya</taxon>
        <taxon>Ascomycota</taxon>
        <taxon>Pezizomycotina</taxon>
        <taxon>Sordariomycetes</taxon>
        <taxon>Hypocreomycetidae</taxon>
        <taxon>Hypocreales</taxon>
        <taxon>Ophiocordycipitaceae</taxon>
        <taxon>Ophiocordyceps</taxon>
    </lineage>
</organism>
<comment type="caution">
    <text evidence="6">The sequence shown here is derived from an EMBL/GenBank/DDBJ whole genome shotgun (WGS) entry which is preliminary data.</text>
</comment>
<name>A0A2C5Z003_9HYPO</name>
<dbReference type="Pfam" id="PF01494">
    <property type="entry name" value="FAD_binding_3"/>
    <property type="match status" value="1"/>
</dbReference>
<dbReference type="Gene3D" id="3.50.50.60">
    <property type="entry name" value="FAD/NAD(P)-binding domain"/>
    <property type="match status" value="1"/>
</dbReference>
<dbReference type="PANTHER" id="PTHR43747:SF5">
    <property type="entry name" value="FAD-BINDING DOMAIN-CONTAINING PROTEIN"/>
    <property type="match status" value="1"/>
</dbReference>
<dbReference type="AlphaFoldDB" id="A0A2C5Z003"/>
<dbReference type="Proteomes" id="UP000226431">
    <property type="component" value="Unassembled WGS sequence"/>
</dbReference>
<feature type="domain" description="FAD-binding" evidence="5">
    <location>
        <begin position="7"/>
        <end position="360"/>
    </location>
</feature>